<feature type="compositionally biased region" description="Basic and acidic residues" evidence="1">
    <location>
        <begin position="132"/>
        <end position="146"/>
    </location>
</feature>
<comment type="caution">
    <text evidence="2">The sequence shown here is derived from an EMBL/GenBank/DDBJ whole genome shotgun (WGS) entry which is preliminary data.</text>
</comment>
<sequence length="661" mass="74601">MLAKAPADRPSMPEVMEALYRCFLTQSGLSQEQVEHYSSYCDIEESTQEDVLAMASYWEPDPQLIDYLESSLTKVLNSLEIDTLSTKPSELERTMADGPNSSATDSTLLEPSQSINAAFTQLGSGTLTGRTETQREFAKREADPVYKRQRIQQEQQEREQREQDDLERIRLNRRRTIKLVGGGLAVLATGGTVAGVYLSRQQYESAVQAAKSNASELLAELNKPTLPSEQKLQALQASVNASLKPLGEEDATAILENIKTRHDSTEYVIGVSRNRISRIESIARLNREKLLVASKRELVKLDGTAQAINTVELSSFNEAYVAYVQSRYATVQSALETLQKASPKHQFSAERPENCLENDNYKISPVVEDSRDNLATALAITHNEETSQLQSLSVLFSRLDNTLAEVDGVHDRKAQEILAAINNVTKDWHHRPNALSDFIAGQLIALPSYLVSDFSGNTVTLTQRVMADKKTGNKTIYWRLGQVKYDLDHNVRSFQSQDNNVIALHFYDTLDNTEGEAMCHFSALWQKEIRQYKNDYFDDSRLLGGASYSFYSLPASNGEFTFTFANALSGFLITDHTRNCVRRIQTLDDLDLDLLRILKSTSEYQYSDFDFSDPKVPKRKVIDDIDRFFKYAGFYALYSDVNITPGYEFIDERLEKLQGNQ</sequence>
<accession>A0A5B1CEH0</accession>
<evidence type="ECO:0000313" key="2">
    <source>
        <dbReference type="EMBL" id="KAA1258611.1"/>
    </source>
</evidence>
<feature type="region of interest" description="Disordered" evidence="1">
    <location>
        <begin position="87"/>
        <end position="107"/>
    </location>
</feature>
<dbReference type="EMBL" id="VRLW01000001">
    <property type="protein sequence ID" value="KAA1258611.1"/>
    <property type="molecule type" value="Genomic_DNA"/>
</dbReference>
<dbReference type="AlphaFoldDB" id="A0A5B1CEH0"/>
<proteinExistence type="predicted"/>
<evidence type="ECO:0000313" key="3">
    <source>
        <dbReference type="Proteomes" id="UP000322699"/>
    </source>
</evidence>
<gene>
    <name evidence="2" type="ORF">LF1_11330</name>
</gene>
<feature type="region of interest" description="Disordered" evidence="1">
    <location>
        <begin position="121"/>
        <end position="163"/>
    </location>
</feature>
<feature type="compositionally biased region" description="Polar residues" evidence="1">
    <location>
        <begin position="121"/>
        <end position="131"/>
    </location>
</feature>
<dbReference type="Proteomes" id="UP000322699">
    <property type="component" value="Unassembled WGS sequence"/>
</dbReference>
<evidence type="ECO:0000256" key="1">
    <source>
        <dbReference type="SAM" id="MobiDB-lite"/>
    </source>
</evidence>
<name>A0A5B1CEH0_9BACT</name>
<protein>
    <submittedName>
        <fullName evidence="2">Uncharacterized protein</fullName>
    </submittedName>
</protein>
<keyword evidence="3" id="KW-1185">Reference proteome</keyword>
<organism evidence="2 3">
    <name type="scientific">Rubripirellula obstinata</name>
    <dbReference type="NCBI Taxonomy" id="406547"/>
    <lineage>
        <taxon>Bacteria</taxon>
        <taxon>Pseudomonadati</taxon>
        <taxon>Planctomycetota</taxon>
        <taxon>Planctomycetia</taxon>
        <taxon>Pirellulales</taxon>
        <taxon>Pirellulaceae</taxon>
        <taxon>Rubripirellula</taxon>
    </lineage>
</organism>
<reference evidence="2 3" key="1">
    <citation type="submission" date="2019-08" db="EMBL/GenBank/DDBJ databases">
        <title>Deep-cultivation of Planctomycetes and their phenomic and genomic characterization uncovers novel biology.</title>
        <authorList>
            <person name="Wiegand S."/>
            <person name="Jogler M."/>
            <person name="Boedeker C."/>
            <person name="Pinto D."/>
            <person name="Vollmers J."/>
            <person name="Rivas-Marin E."/>
            <person name="Kohn T."/>
            <person name="Peeters S.H."/>
            <person name="Heuer A."/>
            <person name="Rast P."/>
            <person name="Oberbeckmann S."/>
            <person name="Bunk B."/>
            <person name="Jeske O."/>
            <person name="Meyerdierks A."/>
            <person name="Storesund J.E."/>
            <person name="Kallscheuer N."/>
            <person name="Luecker S."/>
            <person name="Lage O.M."/>
            <person name="Pohl T."/>
            <person name="Merkel B.J."/>
            <person name="Hornburger P."/>
            <person name="Mueller R.-W."/>
            <person name="Bruemmer F."/>
            <person name="Labrenz M."/>
            <person name="Spormann A.M."/>
            <person name="Op Den Camp H."/>
            <person name="Overmann J."/>
            <person name="Amann R."/>
            <person name="Jetten M.S.M."/>
            <person name="Mascher T."/>
            <person name="Medema M.H."/>
            <person name="Devos D.P."/>
            <person name="Kaster A.-K."/>
            <person name="Ovreas L."/>
            <person name="Rohde M."/>
            <person name="Galperin M.Y."/>
            <person name="Jogler C."/>
        </authorList>
    </citation>
    <scope>NUCLEOTIDE SEQUENCE [LARGE SCALE GENOMIC DNA]</scope>
    <source>
        <strain evidence="2 3">LF1</strain>
    </source>
</reference>
<dbReference type="RefSeq" id="WP_157593849.1">
    <property type="nucleotide sequence ID" value="NZ_LWSK01000001.1"/>
</dbReference>